<dbReference type="PANTHER" id="PTHR43671">
    <property type="entry name" value="SERINE/THREONINE-PROTEIN KINASE NEK"/>
    <property type="match status" value="1"/>
</dbReference>
<proteinExistence type="predicted"/>
<dbReference type="InterPro" id="IPR050660">
    <property type="entry name" value="NEK_Ser/Thr_kinase"/>
</dbReference>
<dbReference type="KEGG" id="tet:TTHERM_00046080"/>
<keyword evidence="2" id="KW-0547">Nucleotide-binding</keyword>
<keyword evidence="4" id="KW-0067">ATP-binding</keyword>
<evidence type="ECO:0000256" key="1">
    <source>
        <dbReference type="ARBA" id="ARBA00022679"/>
    </source>
</evidence>
<feature type="domain" description="Protein kinase" evidence="5">
    <location>
        <begin position="1"/>
        <end position="284"/>
    </location>
</feature>
<dbReference type="EMBL" id="GG662712">
    <property type="protein sequence ID" value="EAR94365.1"/>
    <property type="molecule type" value="Genomic_DNA"/>
</dbReference>
<dbReference type="SMART" id="SM00220">
    <property type="entry name" value="S_TKc"/>
    <property type="match status" value="1"/>
</dbReference>
<dbReference type="GO" id="GO:0005524">
    <property type="term" value="F:ATP binding"/>
    <property type="evidence" value="ECO:0007669"/>
    <property type="project" value="UniProtKB-KW"/>
</dbReference>
<evidence type="ECO:0000256" key="4">
    <source>
        <dbReference type="ARBA" id="ARBA00022840"/>
    </source>
</evidence>
<dbReference type="Proteomes" id="UP000009168">
    <property type="component" value="Unassembled WGS sequence"/>
</dbReference>
<keyword evidence="7" id="KW-1185">Reference proteome</keyword>
<dbReference type="GO" id="GO:0004674">
    <property type="term" value="F:protein serine/threonine kinase activity"/>
    <property type="evidence" value="ECO:0007669"/>
    <property type="project" value="TreeGrafter"/>
</dbReference>
<dbReference type="Gene3D" id="1.10.510.10">
    <property type="entry name" value="Transferase(Phosphotransferase) domain 1"/>
    <property type="match status" value="1"/>
</dbReference>
<sequence length="658" mass="74470">MGQTKSRLNDEAIVLKQEKNLKAFGRVGICETKGTKRPLLACEAKYSEQEPQYYLNLKHPNLVSPLVYDAHFKEFLNLNAQGVTFYFDYLDISLEDIIQSRKVRNSIFPEQEILNVGLAVLTTLQFLKQHNIEGGNIEPATIFYDKGQIKIYNNQLILGRLACYSMIVNYFQRNPLPSPEVLYSAKKRETELVEKYRYETDIFTLGLSLLEMATLEKSSELFRVDIYQINVKKFDQRLALIKQRYSDKLVNIIKQMLTMDPRHRPSCESLIGQIRTGVVSVPALGLSKSIGTRSYSLQRSSSGSLNQSFLNASQICGVRTSGPVVITNSRIASVERRGSLTGGNSLVTPSGSRLVQGQVSNIAPVENASVQQVQTENGEIHNHTEQPIEHAQKQQAESKENSIRSVPLSQHVQTEGVQRKQIVQKPQIITQNIPSNFLPHQRVSSQTYMTPQTVRYIPAPTFQTANINQRSIITTPPQQYFSTHQTQQSTKQLPPHLPIQQPPVTVNNAHGIQKQVITQRLQYANPPQNIQSFSVHPQTTPYRQIAAQPFNFTGVQQFKGPVQYTHQVPVSYGYPPYAYPQGFAPMQQQPNISSPQVQREQVQNLLQNHQTENENRISSLGQKVQELDERVSKSIANSVKVTQQHYNDDKHEEIADNV</sequence>
<evidence type="ECO:0000259" key="5">
    <source>
        <dbReference type="PROSITE" id="PS50011"/>
    </source>
</evidence>
<keyword evidence="3 6" id="KW-0418">Kinase</keyword>
<gene>
    <name evidence="6" type="ORF">TTHERM_00046080</name>
</gene>
<dbReference type="GeneID" id="7836795"/>
<protein>
    <submittedName>
        <fullName evidence="6">Serine/Threonine kinase</fullName>
    </submittedName>
</protein>
<organism evidence="6 7">
    <name type="scientific">Tetrahymena thermophila (strain SB210)</name>
    <dbReference type="NCBI Taxonomy" id="312017"/>
    <lineage>
        <taxon>Eukaryota</taxon>
        <taxon>Sar</taxon>
        <taxon>Alveolata</taxon>
        <taxon>Ciliophora</taxon>
        <taxon>Intramacronucleata</taxon>
        <taxon>Oligohymenophorea</taxon>
        <taxon>Hymenostomatida</taxon>
        <taxon>Tetrahymenina</taxon>
        <taxon>Tetrahymenidae</taxon>
        <taxon>Tetrahymena</taxon>
    </lineage>
</organism>
<evidence type="ECO:0000313" key="7">
    <source>
        <dbReference type="Proteomes" id="UP000009168"/>
    </source>
</evidence>
<dbReference type="InParanoid" id="Q23DT3"/>
<dbReference type="PANTHER" id="PTHR43671:SF106">
    <property type="entry name" value="NIMA-LIKE KINASE"/>
    <property type="match status" value="1"/>
</dbReference>
<dbReference type="InterPro" id="IPR011009">
    <property type="entry name" value="Kinase-like_dom_sf"/>
</dbReference>
<dbReference type="SUPFAM" id="SSF56112">
    <property type="entry name" value="Protein kinase-like (PK-like)"/>
    <property type="match status" value="1"/>
</dbReference>
<dbReference type="HOGENOM" id="CLU_417107_0_0_1"/>
<dbReference type="RefSeq" id="XP_001014603.1">
    <property type="nucleotide sequence ID" value="XM_001014603.2"/>
</dbReference>
<dbReference type="Pfam" id="PF00069">
    <property type="entry name" value="Pkinase"/>
    <property type="match status" value="1"/>
</dbReference>
<dbReference type="AlphaFoldDB" id="Q23DT3"/>
<keyword evidence="1" id="KW-0808">Transferase</keyword>
<evidence type="ECO:0000256" key="3">
    <source>
        <dbReference type="ARBA" id="ARBA00022777"/>
    </source>
</evidence>
<dbReference type="InterPro" id="IPR000719">
    <property type="entry name" value="Prot_kinase_dom"/>
</dbReference>
<evidence type="ECO:0000256" key="2">
    <source>
        <dbReference type="ARBA" id="ARBA00022741"/>
    </source>
</evidence>
<dbReference type="PROSITE" id="PS50011">
    <property type="entry name" value="PROTEIN_KINASE_DOM"/>
    <property type="match status" value="1"/>
</dbReference>
<evidence type="ECO:0000313" key="6">
    <source>
        <dbReference type="EMBL" id="EAR94365.1"/>
    </source>
</evidence>
<name>Q23DT3_TETTS</name>
<accession>Q23DT3</accession>
<reference evidence="7" key="1">
    <citation type="journal article" date="2006" name="PLoS Biol.">
        <title>Macronuclear genome sequence of the ciliate Tetrahymena thermophila, a model eukaryote.</title>
        <authorList>
            <person name="Eisen J.A."/>
            <person name="Coyne R.S."/>
            <person name="Wu M."/>
            <person name="Wu D."/>
            <person name="Thiagarajan M."/>
            <person name="Wortman J.R."/>
            <person name="Badger J.H."/>
            <person name="Ren Q."/>
            <person name="Amedeo P."/>
            <person name="Jones K.M."/>
            <person name="Tallon L.J."/>
            <person name="Delcher A.L."/>
            <person name="Salzberg S.L."/>
            <person name="Silva J.C."/>
            <person name="Haas B.J."/>
            <person name="Majoros W.H."/>
            <person name="Farzad M."/>
            <person name="Carlton J.M."/>
            <person name="Smith R.K. Jr."/>
            <person name="Garg J."/>
            <person name="Pearlman R.E."/>
            <person name="Karrer K.M."/>
            <person name="Sun L."/>
            <person name="Manning G."/>
            <person name="Elde N.C."/>
            <person name="Turkewitz A.P."/>
            <person name="Asai D.J."/>
            <person name="Wilkes D.E."/>
            <person name="Wang Y."/>
            <person name="Cai H."/>
            <person name="Collins K."/>
            <person name="Stewart B.A."/>
            <person name="Lee S.R."/>
            <person name="Wilamowska K."/>
            <person name="Weinberg Z."/>
            <person name="Ruzzo W.L."/>
            <person name="Wloga D."/>
            <person name="Gaertig J."/>
            <person name="Frankel J."/>
            <person name="Tsao C.-C."/>
            <person name="Gorovsky M.A."/>
            <person name="Keeling P.J."/>
            <person name="Waller R.F."/>
            <person name="Patron N.J."/>
            <person name="Cherry J.M."/>
            <person name="Stover N.A."/>
            <person name="Krieger C.J."/>
            <person name="del Toro C."/>
            <person name="Ryder H.F."/>
            <person name="Williamson S.C."/>
            <person name="Barbeau R.A."/>
            <person name="Hamilton E.P."/>
            <person name="Orias E."/>
        </authorList>
    </citation>
    <scope>NUCLEOTIDE SEQUENCE [LARGE SCALE GENOMIC DNA]</scope>
    <source>
        <strain evidence="7">SB210</strain>
    </source>
</reference>